<evidence type="ECO:0000313" key="2">
    <source>
        <dbReference type="Proteomes" id="UP000215086"/>
    </source>
</evidence>
<gene>
    <name evidence="1" type="ORF">THTE_0322</name>
</gene>
<protein>
    <submittedName>
        <fullName evidence="1">Uncharacterized protein</fullName>
    </submittedName>
</protein>
<dbReference type="KEGG" id="ttf:THTE_0322"/>
<keyword evidence="2" id="KW-1185">Reference proteome</keyword>
<dbReference type="Proteomes" id="UP000215086">
    <property type="component" value="Chromosome"/>
</dbReference>
<sequence>MQHGDLAGARVKVLASAERHEVTGRFPTRIVQRLRACSIAQERAGAITPRDRAFLER</sequence>
<reference evidence="1 2" key="1">
    <citation type="journal article" name="Front. Microbiol.">
        <title>Sugar Metabolism of the First Thermophilic Planctomycete Thermogutta terrifontis: Comparative Genomic and Transcriptomic Approaches.</title>
        <authorList>
            <person name="Elcheninov A.G."/>
            <person name="Menzel P."/>
            <person name="Gudbergsdottir S.R."/>
            <person name="Slesarev A.I."/>
            <person name="Kadnikov V.V."/>
            <person name="Krogh A."/>
            <person name="Bonch-Osmolovskaya E.A."/>
            <person name="Peng X."/>
            <person name="Kublanov I.V."/>
        </authorList>
    </citation>
    <scope>NUCLEOTIDE SEQUENCE [LARGE SCALE GENOMIC DNA]</scope>
    <source>
        <strain evidence="1 2">R1</strain>
    </source>
</reference>
<accession>A0A286RAB3</accession>
<dbReference type="EMBL" id="CP018477">
    <property type="protein sequence ID" value="ASV72924.1"/>
    <property type="molecule type" value="Genomic_DNA"/>
</dbReference>
<proteinExistence type="predicted"/>
<evidence type="ECO:0000313" key="1">
    <source>
        <dbReference type="EMBL" id="ASV72924.1"/>
    </source>
</evidence>
<name>A0A286RAB3_9BACT</name>
<dbReference type="AlphaFoldDB" id="A0A286RAB3"/>
<organism evidence="1 2">
    <name type="scientific">Thermogutta terrifontis</name>
    <dbReference type="NCBI Taxonomy" id="1331910"/>
    <lineage>
        <taxon>Bacteria</taxon>
        <taxon>Pseudomonadati</taxon>
        <taxon>Planctomycetota</taxon>
        <taxon>Planctomycetia</taxon>
        <taxon>Pirellulales</taxon>
        <taxon>Thermoguttaceae</taxon>
        <taxon>Thermogutta</taxon>
    </lineage>
</organism>